<dbReference type="InterPro" id="IPR021109">
    <property type="entry name" value="Peptidase_aspartic_dom_sf"/>
</dbReference>
<reference evidence="2" key="2">
    <citation type="submission" date="2022-01" db="EMBL/GenBank/DDBJ databases">
        <authorList>
            <person name="Yamashiro T."/>
            <person name="Shiraishi A."/>
            <person name="Satake H."/>
            <person name="Nakayama K."/>
        </authorList>
    </citation>
    <scope>NUCLEOTIDE SEQUENCE</scope>
</reference>
<comment type="caution">
    <text evidence="2">The sequence shown here is derived from an EMBL/GenBank/DDBJ whole genome shotgun (WGS) entry which is preliminary data.</text>
</comment>
<protein>
    <recommendedName>
        <fullName evidence="4">MAK10-like protein</fullName>
    </recommendedName>
</protein>
<evidence type="ECO:0008006" key="4">
    <source>
        <dbReference type="Google" id="ProtNLM"/>
    </source>
</evidence>
<organism evidence="2 3">
    <name type="scientific">Tanacetum coccineum</name>
    <dbReference type="NCBI Taxonomy" id="301880"/>
    <lineage>
        <taxon>Eukaryota</taxon>
        <taxon>Viridiplantae</taxon>
        <taxon>Streptophyta</taxon>
        <taxon>Embryophyta</taxon>
        <taxon>Tracheophyta</taxon>
        <taxon>Spermatophyta</taxon>
        <taxon>Magnoliopsida</taxon>
        <taxon>eudicotyledons</taxon>
        <taxon>Gunneridae</taxon>
        <taxon>Pentapetalae</taxon>
        <taxon>asterids</taxon>
        <taxon>campanulids</taxon>
        <taxon>Asterales</taxon>
        <taxon>Asteraceae</taxon>
        <taxon>Asteroideae</taxon>
        <taxon>Anthemideae</taxon>
        <taxon>Anthemidinae</taxon>
        <taxon>Tanacetum</taxon>
    </lineage>
</organism>
<evidence type="ECO:0000313" key="2">
    <source>
        <dbReference type="EMBL" id="GJT42258.1"/>
    </source>
</evidence>
<feature type="compositionally biased region" description="Basic and acidic residues" evidence="1">
    <location>
        <begin position="20"/>
        <end position="36"/>
    </location>
</feature>
<dbReference type="Gene3D" id="2.40.70.10">
    <property type="entry name" value="Acid Proteases"/>
    <property type="match status" value="1"/>
</dbReference>
<evidence type="ECO:0000256" key="1">
    <source>
        <dbReference type="SAM" id="MobiDB-lite"/>
    </source>
</evidence>
<dbReference type="EMBL" id="BQNB010015630">
    <property type="protein sequence ID" value="GJT42258.1"/>
    <property type="molecule type" value="Genomic_DNA"/>
</dbReference>
<reference evidence="2" key="1">
    <citation type="journal article" date="2022" name="Int. J. Mol. Sci.">
        <title>Draft Genome of Tanacetum Coccineum: Genomic Comparison of Closely Related Tanacetum-Family Plants.</title>
        <authorList>
            <person name="Yamashiro T."/>
            <person name="Shiraishi A."/>
            <person name="Nakayama K."/>
            <person name="Satake H."/>
        </authorList>
    </citation>
    <scope>NUCLEOTIDE SEQUENCE</scope>
</reference>
<proteinExistence type="predicted"/>
<gene>
    <name evidence="2" type="ORF">Tco_0950973</name>
</gene>
<accession>A0ABQ5DUK0</accession>
<sequence length="237" mass="26667">MDGGDLSLAITLCPRQSSEPQKDESDHDEQEERNGSEKLNVSSPPPLDASVEFVTEKVRKLNSFLEAFGLVPRSSNIEFVCTKNDDGDVMFIEIIKKNGEELEEERNEMTGEMEVDYFDTTPIPSLFLRNPIIIGGCPTNLKIPCNIGHVHVEKAYIDLNSPLNFMTRMLYKCIKRIKLVPRETRNGGVSNFTGRVKGMHIFVGNFTYVSDFMIVEDISLIIDPRLSHVVLGMVLTP</sequence>
<evidence type="ECO:0000313" key="3">
    <source>
        <dbReference type="Proteomes" id="UP001151760"/>
    </source>
</evidence>
<name>A0ABQ5DUK0_9ASTR</name>
<keyword evidence="3" id="KW-1185">Reference proteome</keyword>
<dbReference type="Proteomes" id="UP001151760">
    <property type="component" value="Unassembled WGS sequence"/>
</dbReference>
<feature type="region of interest" description="Disordered" evidence="1">
    <location>
        <begin position="1"/>
        <end position="47"/>
    </location>
</feature>